<dbReference type="EMBL" id="CATQJA010001571">
    <property type="protein sequence ID" value="CAJ0567802.1"/>
    <property type="molecule type" value="Genomic_DNA"/>
</dbReference>
<evidence type="ECO:0000313" key="2">
    <source>
        <dbReference type="Proteomes" id="UP001177023"/>
    </source>
</evidence>
<accession>A0AA36FWU7</accession>
<sequence>MNDGFPQQSKSGHPYGYPMQCNITKQFLELSDEDRKCLEERSTGALCSA</sequence>
<dbReference type="AlphaFoldDB" id="A0AA36FWU7"/>
<proteinExistence type="predicted"/>
<evidence type="ECO:0000313" key="1">
    <source>
        <dbReference type="EMBL" id="CAJ0567802.1"/>
    </source>
</evidence>
<feature type="non-terminal residue" evidence="1">
    <location>
        <position position="1"/>
    </location>
</feature>
<keyword evidence="2" id="KW-1185">Reference proteome</keyword>
<reference evidence="1" key="1">
    <citation type="submission" date="2023-06" db="EMBL/GenBank/DDBJ databases">
        <authorList>
            <person name="Delattre M."/>
        </authorList>
    </citation>
    <scope>NUCLEOTIDE SEQUENCE</scope>
    <source>
        <strain evidence="1">AF72</strain>
    </source>
</reference>
<organism evidence="1 2">
    <name type="scientific">Mesorhabditis spiculigera</name>
    <dbReference type="NCBI Taxonomy" id="96644"/>
    <lineage>
        <taxon>Eukaryota</taxon>
        <taxon>Metazoa</taxon>
        <taxon>Ecdysozoa</taxon>
        <taxon>Nematoda</taxon>
        <taxon>Chromadorea</taxon>
        <taxon>Rhabditida</taxon>
        <taxon>Rhabditina</taxon>
        <taxon>Rhabditomorpha</taxon>
        <taxon>Rhabditoidea</taxon>
        <taxon>Rhabditidae</taxon>
        <taxon>Mesorhabditinae</taxon>
        <taxon>Mesorhabditis</taxon>
    </lineage>
</organism>
<comment type="caution">
    <text evidence="1">The sequence shown here is derived from an EMBL/GenBank/DDBJ whole genome shotgun (WGS) entry which is preliminary data.</text>
</comment>
<dbReference type="Proteomes" id="UP001177023">
    <property type="component" value="Unassembled WGS sequence"/>
</dbReference>
<protein>
    <submittedName>
        <fullName evidence="1">Uncharacterized protein</fullName>
    </submittedName>
</protein>
<name>A0AA36FWU7_9BILA</name>
<gene>
    <name evidence="1" type="ORF">MSPICULIGERA_LOCUS6339</name>
</gene>